<name>A0A9P0P9J4_ACAOB</name>
<evidence type="ECO:0000313" key="3">
    <source>
        <dbReference type="Proteomes" id="UP001152888"/>
    </source>
</evidence>
<evidence type="ECO:0000313" key="2">
    <source>
        <dbReference type="EMBL" id="CAH1976596.1"/>
    </source>
</evidence>
<feature type="compositionally biased region" description="Basic and acidic residues" evidence="1">
    <location>
        <begin position="11"/>
        <end position="37"/>
    </location>
</feature>
<dbReference type="EMBL" id="CAKOFQ010006849">
    <property type="protein sequence ID" value="CAH1976596.1"/>
    <property type="molecule type" value="Genomic_DNA"/>
</dbReference>
<dbReference type="AlphaFoldDB" id="A0A9P0P9J4"/>
<keyword evidence="3" id="KW-1185">Reference proteome</keyword>
<sequence>MSRTVRKKNKNMKDPEDGDNVEKYSDNNEELPDGKERWSCPACCKQGRVTRSGSTCGARSETTAPLQPDQSTPTDTLTLILNQLSTMASDIKDIKNSQSQLRTDVAYCRNLLQQHSDSISRHDDLIAACETNIQNIQVTQTELSSNIANIESRLARSMEMMHSGNGASSTPIAPSSQAETMELFRRSHNIILRDIAEALENVCYCSVEQIKMKTLYHRFSEEKVLHFIRNMETQNASSMDVMLDKKKQEIMENNRKRLYPIVKTILCCSRNNLPLRGHRDTGDMKTAEKQDTALSGQEGVFRALLAFRVEAGDNDETAFEYGTQKLHNNQVTRSKTKLSIPYDKRSCQK</sequence>
<accession>A0A9P0P9J4</accession>
<protein>
    <recommendedName>
        <fullName evidence="4">DUF4371 domain-containing protein</fullName>
    </recommendedName>
</protein>
<feature type="compositionally biased region" description="Basic residues" evidence="1">
    <location>
        <begin position="1"/>
        <end position="10"/>
    </location>
</feature>
<dbReference type="OrthoDB" id="5034579at2759"/>
<organism evidence="2 3">
    <name type="scientific">Acanthoscelides obtectus</name>
    <name type="common">Bean weevil</name>
    <name type="synonym">Bruchus obtectus</name>
    <dbReference type="NCBI Taxonomy" id="200917"/>
    <lineage>
        <taxon>Eukaryota</taxon>
        <taxon>Metazoa</taxon>
        <taxon>Ecdysozoa</taxon>
        <taxon>Arthropoda</taxon>
        <taxon>Hexapoda</taxon>
        <taxon>Insecta</taxon>
        <taxon>Pterygota</taxon>
        <taxon>Neoptera</taxon>
        <taxon>Endopterygota</taxon>
        <taxon>Coleoptera</taxon>
        <taxon>Polyphaga</taxon>
        <taxon>Cucujiformia</taxon>
        <taxon>Chrysomeloidea</taxon>
        <taxon>Chrysomelidae</taxon>
        <taxon>Bruchinae</taxon>
        <taxon>Bruchini</taxon>
        <taxon>Acanthoscelides</taxon>
    </lineage>
</organism>
<gene>
    <name evidence="2" type="ORF">ACAOBT_LOCUS12217</name>
</gene>
<feature type="region of interest" description="Disordered" evidence="1">
    <location>
        <begin position="1"/>
        <end position="37"/>
    </location>
</feature>
<feature type="region of interest" description="Disordered" evidence="1">
    <location>
        <begin position="49"/>
        <end position="73"/>
    </location>
</feature>
<evidence type="ECO:0000256" key="1">
    <source>
        <dbReference type="SAM" id="MobiDB-lite"/>
    </source>
</evidence>
<comment type="caution">
    <text evidence="2">The sequence shown here is derived from an EMBL/GenBank/DDBJ whole genome shotgun (WGS) entry which is preliminary data.</text>
</comment>
<reference evidence="2" key="1">
    <citation type="submission" date="2022-03" db="EMBL/GenBank/DDBJ databases">
        <authorList>
            <person name="Sayadi A."/>
        </authorList>
    </citation>
    <scope>NUCLEOTIDE SEQUENCE</scope>
</reference>
<evidence type="ECO:0008006" key="4">
    <source>
        <dbReference type="Google" id="ProtNLM"/>
    </source>
</evidence>
<dbReference type="Proteomes" id="UP001152888">
    <property type="component" value="Unassembled WGS sequence"/>
</dbReference>
<proteinExistence type="predicted"/>